<reference evidence="1" key="1">
    <citation type="submission" date="2023-08" db="EMBL/GenBank/DDBJ databases">
        <title>Black Yeasts Isolated from many extreme environments.</title>
        <authorList>
            <person name="Coleine C."/>
            <person name="Stajich J.E."/>
            <person name="Selbmann L."/>
        </authorList>
    </citation>
    <scope>NUCLEOTIDE SEQUENCE</scope>
    <source>
        <strain evidence="1">CCFEE 5810</strain>
    </source>
</reference>
<comment type="caution">
    <text evidence="1">The sequence shown here is derived from an EMBL/GenBank/DDBJ whole genome shotgun (WGS) entry which is preliminary data.</text>
</comment>
<dbReference type="AlphaFoldDB" id="A0AAN7ZZD9"/>
<name>A0AAN7ZZD9_9PEZI</name>
<sequence>MSVSTPEAIRAMVEAAVKHNQTCALLSLPTELLVTILEYILQLRNKNGDPVVLNVRYYHLIRRRYLAVSYASKRLHQESLPLFFASNSFRFTSKRGTTFGGLLTNMDLHNYVKSGPQTIDSELSSRLLSFGFDPPAGVQFPSLTNPGSQFHLPSIAGNYIELPGFSVRPAFKQMELVLVVPNMETGIGFNGPTYTNPARDWLFPVRAIKTLGFTHLKQFVIVVKYDPSRIDITFQGAAQRVEDWVDAELDRLSLEDSADDVSWSYLAV</sequence>
<protein>
    <recommendedName>
        <fullName evidence="3">F-box domain-containing protein</fullName>
    </recommendedName>
</protein>
<organism evidence="1 2">
    <name type="scientific">Elasticomyces elasticus</name>
    <dbReference type="NCBI Taxonomy" id="574655"/>
    <lineage>
        <taxon>Eukaryota</taxon>
        <taxon>Fungi</taxon>
        <taxon>Dikarya</taxon>
        <taxon>Ascomycota</taxon>
        <taxon>Pezizomycotina</taxon>
        <taxon>Dothideomycetes</taxon>
        <taxon>Dothideomycetidae</taxon>
        <taxon>Mycosphaerellales</taxon>
        <taxon>Teratosphaeriaceae</taxon>
        <taxon>Elasticomyces</taxon>
    </lineage>
</organism>
<accession>A0AAN7ZZD9</accession>
<dbReference type="Proteomes" id="UP001310594">
    <property type="component" value="Unassembled WGS sequence"/>
</dbReference>
<dbReference type="EMBL" id="JAVRQU010000024">
    <property type="protein sequence ID" value="KAK5690609.1"/>
    <property type="molecule type" value="Genomic_DNA"/>
</dbReference>
<proteinExistence type="predicted"/>
<gene>
    <name evidence="1" type="ORF">LTR97_012164</name>
</gene>
<evidence type="ECO:0000313" key="1">
    <source>
        <dbReference type="EMBL" id="KAK5690609.1"/>
    </source>
</evidence>
<evidence type="ECO:0000313" key="2">
    <source>
        <dbReference type="Proteomes" id="UP001310594"/>
    </source>
</evidence>
<evidence type="ECO:0008006" key="3">
    <source>
        <dbReference type="Google" id="ProtNLM"/>
    </source>
</evidence>